<reference evidence="2" key="2">
    <citation type="submission" date="2020-12" db="EMBL/GenBank/DDBJ databases">
        <authorList>
            <person name="Kanost M."/>
        </authorList>
    </citation>
    <scope>NUCLEOTIDE SEQUENCE</scope>
</reference>
<sequence>MELQLNEDGKPYVMWGDNKIILEIEPVTDKKVLEKAENELRETPEIVKQSLDELRQLLKEDKSLFVPVEKDEFLLKFLRPCKFYPESALKKIQAYYKFRQTHSNYCHDLLPSAVRTPFDHSIVSILSPRDQHGRRIMVVESGERWNPRLVPLKDTFRGLQLGLEAAMAEEQTQVCGVVAIMDMKGLSFTHVMQFTPSYAKMMVEWIQECVPVRLKAVHIINQPYIFNMLFALFKPFMREKLRARIYLHGSDMRSLRAHIDAKALRKRHGGLLPEPEIPGEVLWGMLHHYEDDFKVANSYGYISKK</sequence>
<dbReference type="Gene3D" id="1.20.5.1200">
    <property type="entry name" value="Alpha-tocopherol transfer"/>
    <property type="match status" value="1"/>
</dbReference>
<dbReference type="SUPFAM" id="SSF52087">
    <property type="entry name" value="CRAL/TRIO domain"/>
    <property type="match status" value="1"/>
</dbReference>
<dbReference type="Gene3D" id="1.10.8.20">
    <property type="entry name" value="N-terminal domain of phosphatidylinositol transfer protein sec14p"/>
    <property type="match status" value="1"/>
</dbReference>
<dbReference type="Proteomes" id="UP000791440">
    <property type="component" value="Unassembled WGS sequence"/>
</dbReference>
<accession>A0A921Z4R0</accession>
<organism evidence="2 3">
    <name type="scientific">Manduca sexta</name>
    <name type="common">Tobacco hawkmoth</name>
    <name type="synonym">Tobacco hornworm</name>
    <dbReference type="NCBI Taxonomy" id="7130"/>
    <lineage>
        <taxon>Eukaryota</taxon>
        <taxon>Metazoa</taxon>
        <taxon>Ecdysozoa</taxon>
        <taxon>Arthropoda</taxon>
        <taxon>Hexapoda</taxon>
        <taxon>Insecta</taxon>
        <taxon>Pterygota</taxon>
        <taxon>Neoptera</taxon>
        <taxon>Endopterygota</taxon>
        <taxon>Lepidoptera</taxon>
        <taxon>Glossata</taxon>
        <taxon>Ditrysia</taxon>
        <taxon>Bombycoidea</taxon>
        <taxon>Sphingidae</taxon>
        <taxon>Sphinginae</taxon>
        <taxon>Sphingini</taxon>
        <taxon>Manduca</taxon>
    </lineage>
</organism>
<dbReference type="GO" id="GO:0016020">
    <property type="term" value="C:membrane"/>
    <property type="evidence" value="ECO:0007669"/>
    <property type="project" value="TreeGrafter"/>
</dbReference>
<name>A0A921Z4R0_MANSE</name>
<dbReference type="PANTHER" id="PTHR10174">
    <property type="entry name" value="ALPHA-TOCOPHEROL TRANSFER PROTEIN-RELATED"/>
    <property type="match status" value="1"/>
</dbReference>
<proteinExistence type="predicted"/>
<protein>
    <recommendedName>
        <fullName evidence="1">CRAL-TRIO domain-containing protein</fullName>
    </recommendedName>
</protein>
<dbReference type="Pfam" id="PF00650">
    <property type="entry name" value="CRAL_TRIO"/>
    <property type="match status" value="1"/>
</dbReference>
<dbReference type="SMART" id="SM01100">
    <property type="entry name" value="CRAL_TRIO_N"/>
    <property type="match status" value="1"/>
</dbReference>
<evidence type="ECO:0000313" key="3">
    <source>
        <dbReference type="Proteomes" id="UP000791440"/>
    </source>
</evidence>
<reference evidence="2" key="1">
    <citation type="journal article" date="2016" name="Insect Biochem. Mol. Biol.">
        <title>Multifaceted biological insights from a draft genome sequence of the tobacco hornworm moth, Manduca sexta.</title>
        <authorList>
            <person name="Kanost M.R."/>
            <person name="Arrese E.L."/>
            <person name="Cao X."/>
            <person name="Chen Y.R."/>
            <person name="Chellapilla S."/>
            <person name="Goldsmith M.R."/>
            <person name="Grosse-Wilde E."/>
            <person name="Heckel D.G."/>
            <person name="Herndon N."/>
            <person name="Jiang H."/>
            <person name="Papanicolaou A."/>
            <person name="Qu J."/>
            <person name="Soulages J.L."/>
            <person name="Vogel H."/>
            <person name="Walters J."/>
            <person name="Waterhouse R.M."/>
            <person name="Ahn S.J."/>
            <person name="Almeida F.C."/>
            <person name="An C."/>
            <person name="Aqrawi P."/>
            <person name="Bretschneider A."/>
            <person name="Bryant W.B."/>
            <person name="Bucks S."/>
            <person name="Chao H."/>
            <person name="Chevignon G."/>
            <person name="Christen J.M."/>
            <person name="Clarke D.F."/>
            <person name="Dittmer N.T."/>
            <person name="Ferguson L.C.F."/>
            <person name="Garavelou S."/>
            <person name="Gordon K.H.J."/>
            <person name="Gunaratna R.T."/>
            <person name="Han Y."/>
            <person name="Hauser F."/>
            <person name="He Y."/>
            <person name="Heidel-Fischer H."/>
            <person name="Hirsh A."/>
            <person name="Hu Y."/>
            <person name="Jiang H."/>
            <person name="Kalra D."/>
            <person name="Klinner C."/>
            <person name="Konig C."/>
            <person name="Kovar C."/>
            <person name="Kroll A.R."/>
            <person name="Kuwar S.S."/>
            <person name="Lee S.L."/>
            <person name="Lehman R."/>
            <person name="Li K."/>
            <person name="Li Z."/>
            <person name="Liang H."/>
            <person name="Lovelace S."/>
            <person name="Lu Z."/>
            <person name="Mansfield J.H."/>
            <person name="McCulloch K.J."/>
            <person name="Mathew T."/>
            <person name="Morton B."/>
            <person name="Muzny D.M."/>
            <person name="Neunemann D."/>
            <person name="Ongeri F."/>
            <person name="Pauchet Y."/>
            <person name="Pu L.L."/>
            <person name="Pyrousis I."/>
            <person name="Rao X.J."/>
            <person name="Redding A."/>
            <person name="Roesel C."/>
            <person name="Sanchez-Gracia A."/>
            <person name="Schaack S."/>
            <person name="Shukla A."/>
            <person name="Tetreau G."/>
            <person name="Wang Y."/>
            <person name="Xiong G.H."/>
            <person name="Traut W."/>
            <person name="Walsh T.K."/>
            <person name="Worley K.C."/>
            <person name="Wu D."/>
            <person name="Wu W."/>
            <person name="Wu Y.Q."/>
            <person name="Zhang X."/>
            <person name="Zou Z."/>
            <person name="Zucker H."/>
            <person name="Briscoe A.D."/>
            <person name="Burmester T."/>
            <person name="Clem R.J."/>
            <person name="Feyereisen R."/>
            <person name="Grimmelikhuijzen C.J.P."/>
            <person name="Hamodrakas S.J."/>
            <person name="Hansson B.S."/>
            <person name="Huguet E."/>
            <person name="Jermiin L.S."/>
            <person name="Lan Q."/>
            <person name="Lehman H.K."/>
            <person name="Lorenzen M."/>
            <person name="Merzendorfer H."/>
            <person name="Michalopoulos I."/>
            <person name="Morton D.B."/>
            <person name="Muthukrishnan S."/>
            <person name="Oakeshott J.G."/>
            <person name="Palmer W."/>
            <person name="Park Y."/>
            <person name="Passarelli A.L."/>
            <person name="Rozas J."/>
            <person name="Schwartz L.M."/>
            <person name="Smith W."/>
            <person name="Southgate A."/>
            <person name="Vilcinskas A."/>
            <person name="Vogt R."/>
            <person name="Wang P."/>
            <person name="Werren J."/>
            <person name="Yu X.Q."/>
            <person name="Zhou J.J."/>
            <person name="Brown S.J."/>
            <person name="Scherer S.E."/>
            <person name="Richards S."/>
            <person name="Blissard G.W."/>
        </authorList>
    </citation>
    <scope>NUCLEOTIDE SEQUENCE</scope>
</reference>
<dbReference type="Gene3D" id="3.40.525.10">
    <property type="entry name" value="CRAL-TRIO lipid binding domain"/>
    <property type="match status" value="1"/>
</dbReference>
<dbReference type="SUPFAM" id="SSF46938">
    <property type="entry name" value="CRAL/TRIO N-terminal domain"/>
    <property type="match status" value="1"/>
</dbReference>
<dbReference type="GO" id="GO:1902936">
    <property type="term" value="F:phosphatidylinositol bisphosphate binding"/>
    <property type="evidence" value="ECO:0007669"/>
    <property type="project" value="TreeGrafter"/>
</dbReference>
<dbReference type="InterPro" id="IPR036273">
    <property type="entry name" value="CRAL/TRIO_N_dom_sf"/>
</dbReference>
<comment type="caution">
    <text evidence="2">The sequence shown here is derived from an EMBL/GenBank/DDBJ whole genome shotgun (WGS) entry which is preliminary data.</text>
</comment>
<dbReference type="InterPro" id="IPR011074">
    <property type="entry name" value="CRAL/TRIO_N_dom"/>
</dbReference>
<dbReference type="InterPro" id="IPR036865">
    <property type="entry name" value="CRAL-TRIO_dom_sf"/>
</dbReference>
<dbReference type="EMBL" id="JH668387">
    <property type="protein sequence ID" value="KAG6450369.1"/>
    <property type="molecule type" value="Genomic_DNA"/>
</dbReference>
<gene>
    <name evidence="2" type="ORF">O3G_MSEX006576</name>
</gene>
<dbReference type="SMART" id="SM00516">
    <property type="entry name" value="SEC14"/>
    <property type="match status" value="1"/>
</dbReference>
<evidence type="ECO:0000259" key="1">
    <source>
        <dbReference type="PROSITE" id="PS50191"/>
    </source>
</evidence>
<dbReference type="PRINTS" id="PR00180">
    <property type="entry name" value="CRETINALDHBP"/>
</dbReference>
<keyword evidence="3" id="KW-1185">Reference proteome</keyword>
<feature type="domain" description="CRAL-TRIO" evidence="1">
    <location>
        <begin position="111"/>
        <end position="276"/>
    </location>
</feature>
<dbReference type="CDD" id="cd00170">
    <property type="entry name" value="SEC14"/>
    <property type="match status" value="1"/>
</dbReference>
<dbReference type="InterPro" id="IPR001251">
    <property type="entry name" value="CRAL-TRIO_dom"/>
</dbReference>
<dbReference type="PROSITE" id="PS50191">
    <property type="entry name" value="CRAL_TRIO"/>
    <property type="match status" value="1"/>
</dbReference>
<evidence type="ECO:0000313" key="2">
    <source>
        <dbReference type="EMBL" id="KAG6450369.1"/>
    </source>
</evidence>
<dbReference type="PANTHER" id="PTHR10174:SF38">
    <property type="entry name" value="HL01515P"/>
    <property type="match status" value="1"/>
</dbReference>
<dbReference type="AlphaFoldDB" id="A0A921Z4R0"/>
<dbReference type="OrthoDB" id="75724at2759"/>